<dbReference type="PROSITE" id="PS00232">
    <property type="entry name" value="CADHERIN_1"/>
    <property type="match status" value="1"/>
</dbReference>
<dbReference type="GO" id="GO:0030855">
    <property type="term" value="P:epithelial cell differentiation"/>
    <property type="evidence" value="ECO:0007669"/>
    <property type="project" value="UniProtKB-ARBA"/>
</dbReference>
<sequence>QTNLTFWMDVLHQVFPCGETVLQQVASTVGAMCEYHIPRPAVDRHNRDNYLETDTYVCRVVAVDDDIGNNANITYSLKENKWSETFRIDPITGIVYVIPGNYDPQEDYELLVLANDNGVELRFNSCLILVNSMQVPLSSGSPPIILEPDDTFSVTVLESDPIGQYVKLINAKDDDGDTLWFDITGGNEDNKFTIVSDPDSGTGSIMLAQQLDYETTSSYNLTVSVTDGVHILTCQIQVSILDVNDNPPIFSSPIYEVDISENTTPGTTIFTLNATDSDSEQNLLFTLYNAAHVATTSKFIVNRLRGDIVLQEYIDREVQETHILTACVQDRISPIKKNFARVIIKVLDHNDYTPKFLSAQYDGTVSETAAMGTSITQVFALDKDRGTNGHVSYTIISGNFGAVFSIDPEIGIISLANKVEKCDMSEYWLAVRAMDGGIPSLYSHISVNIIVKMAKDASPR</sequence>
<evidence type="ECO:0000256" key="7">
    <source>
        <dbReference type="ARBA" id="ARBA00022989"/>
    </source>
</evidence>
<keyword evidence="7" id="KW-1133">Transmembrane helix</keyword>
<dbReference type="InterPro" id="IPR020894">
    <property type="entry name" value="Cadherin_CS"/>
</dbReference>
<organism evidence="12 13">
    <name type="scientific">Meganyctiphanes norvegica</name>
    <name type="common">Northern krill</name>
    <name type="synonym">Thysanopoda norvegica</name>
    <dbReference type="NCBI Taxonomy" id="48144"/>
    <lineage>
        <taxon>Eukaryota</taxon>
        <taxon>Metazoa</taxon>
        <taxon>Ecdysozoa</taxon>
        <taxon>Arthropoda</taxon>
        <taxon>Crustacea</taxon>
        <taxon>Multicrustacea</taxon>
        <taxon>Malacostraca</taxon>
        <taxon>Eumalacostraca</taxon>
        <taxon>Eucarida</taxon>
        <taxon>Euphausiacea</taxon>
        <taxon>Euphausiidae</taxon>
        <taxon>Meganyctiphanes</taxon>
    </lineage>
</organism>
<evidence type="ECO:0000256" key="10">
    <source>
        <dbReference type="PROSITE-ProRule" id="PRU00043"/>
    </source>
</evidence>
<evidence type="ECO:0000256" key="6">
    <source>
        <dbReference type="ARBA" id="ARBA00022837"/>
    </source>
</evidence>
<reference evidence="12 13" key="1">
    <citation type="submission" date="2024-05" db="EMBL/GenBank/DDBJ databases">
        <authorList>
            <person name="Wallberg A."/>
        </authorList>
    </citation>
    <scope>NUCLEOTIDE SEQUENCE [LARGE SCALE GENOMIC DNA]</scope>
</reference>
<dbReference type="InterPro" id="IPR015919">
    <property type="entry name" value="Cadherin-like_sf"/>
</dbReference>
<evidence type="ECO:0000256" key="9">
    <source>
        <dbReference type="ARBA" id="ARBA00023157"/>
    </source>
</evidence>
<keyword evidence="5" id="KW-0677">Repeat</keyword>
<feature type="non-terminal residue" evidence="12">
    <location>
        <position position="1"/>
    </location>
</feature>
<dbReference type="GO" id="GO:0001736">
    <property type="term" value="P:establishment of planar polarity"/>
    <property type="evidence" value="ECO:0007669"/>
    <property type="project" value="UniProtKB-ARBA"/>
</dbReference>
<dbReference type="CDD" id="cd11304">
    <property type="entry name" value="Cadherin_repeat"/>
    <property type="match status" value="4"/>
</dbReference>
<keyword evidence="9" id="KW-1015">Disulfide bond</keyword>
<dbReference type="SUPFAM" id="SSF49313">
    <property type="entry name" value="Cadherin-like"/>
    <property type="match status" value="4"/>
</dbReference>
<feature type="domain" description="Cadherin" evidence="11">
    <location>
        <begin position="148"/>
        <end position="250"/>
    </location>
</feature>
<comment type="caution">
    <text evidence="12">The sequence shown here is derived from an EMBL/GenBank/DDBJ whole genome shotgun (WGS) entry which is preliminary data.</text>
</comment>
<dbReference type="FunFam" id="2.60.40.60:FF:000092">
    <property type="entry name" value="Protocadherin 8"/>
    <property type="match status" value="1"/>
</dbReference>
<keyword evidence="2" id="KW-0245">EGF-like domain</keyword>
<evidence type="ECO:0000256" key="1">
    <source>
        <dbReference type="ARBA" id="ARBA00004370"/>
    </source>
</evidence>
<evidence type="ECO:0000256" key="2">
    <source>
        <dbReference type="ARBA" id="ARBA00022536"/>
    </source>
</evidence>
<dbReference type="PRINTS" id="PR00205">
    <property type="entry name" value="CADHERIN"/>
</dbReference>
<dbReference type="PANTHER" id="PTHR24026:SF125">
    <property type="entry name" value="FAT-LIKE CADHERIN-RELATED TUMOR SUPPRESSOR HOMOLOG"/>
    <property type="match status" value="1"/>
</dbReference>
<evidence type="ECO:0000259" key="11">
    <source>
        <dbReference type="PROSITE" id="PS50268"/>
    </source>
</evidence>
<dbReference type="AlphaFoldDB" id="A0AAV2QW80"/>
<dbReference type="InterPro" id="IPR002126">
    <property type="entry name" value="Cadherin-like_dom"/>
</dbReference>
<evidence type="ECO:0000313" key="12">
    <source>
        <dbReference type="EMBL" id="CAL4101624.1"/>
    </source>
</evidence>
<dbReference type="GO" id="GO:0007156">
    <property type="term" value="P:homophilic cell adhesion via plasma membrane adhesion molecules"/>
    <property type="evidence" value="ECO:0007669"/>
    <property type="project" value="InterPro"/>
</dbReference>
<name>A0AAV2QW80_MEGNR</name>
<evidence type="ECO:0000256" key="3">
    <source>
        <dbReference type="ARBA" id="ARBA00022692"/>
    </source>
</evidence>
<dbReference type="PANTHER" id="PTHR24026">
    <property type="entry name" value="FAT ATYPICAL CADHERIN-RELATED"/>
    <property type="match status" value="1"/>
</dbReference>
<dbReference type="GO" id="GO:0007424">
    <property type="term" value="P:open tracheal system development"/>
    <property type="evidence" value="ECO:0007669"/>
    <property type="project" value="UniProtKB-ARBA"/>
</dbReference>
<dbReference type="FunFam" id="2.60.40.60:FF:000013">
    <property type="entry name" value="Cadherin EGF LAG seven-pass G-type receptor"/>
    <property type="match status" value="1"/>
</dbReference>
<protein>
    <recommendedName>
        <fullName evidence="11">Cadherin domain-containing protein</fullName>
    </recommendedName>
</protein>
<evidence type="ECO:0000256" key="8">
    <source>
        <dbReference type="ARBA" id="ARBA00023136"/>
    </source>
</evidence>
<dbReference type="Pfam" id="PF00028">
    <property type="entry name" value="Cadherin"/>
    <property type="match status" value="4"/>
</dbReference>
<comment type="subcellular location">
    <subcellularLocation>
        <location evidence="1">Membrane</location>
    </subcellularLocation>
</comment>
<keyword evidence="4" id="KW-0732">Signal</keyword>
<gene>
    <name evidence="12" type="ORF">MNOR_LOCUS17056</name>
</gene>
<accession>A0AAV2QW80</accession>
<dbReference type="GO" id="GO:0005886">
    <property type="term" value="C:plasma membrane"/>
    <property type="evidence" value="ECO:0007669"/>
    <property type="project" value="InterPro"/>
</dbReference>
<keyword evidence="13" id="KW-1185">Reference proteome</keyword>
<feature type="domain" description="Cadherin" evidence="11">
    <location>
        <begin position="357"/>
        <end position="459"/>
    </location>
</feature>
<dbReference type="PROSITE" id="PS50268">
    <property type="entry name" value="CADHERIN_2"/>
    <property type="match status" value="4"/>
</dbReference>
<evidence type="ECO:0000256" key="5">
    <source>
        <dbReference type="ARBA" id="ARBA00022737"/>
    </source>
</evidence>
<keyword evidence="3" id="KW-0812">Transmembrane</keyword>
<dbReference type="Proteomes" id="UP001497623">
    <property type="component" value="Unassembled WGS sequence"/>
</dbReference>
<dbReference type="Gene3D" id="2.60.40.60">
    <property type="entry name" value="Cadherins"/>
    <property type="match status" value="4"/>
</dbReference>
<evidence type="ECO:0000313" key="13">
    <source>
        <dbReference type="Proteomes" id="UP001497623"/>
    </source>
</evidence>
<evidence type="ECO:0000256" key="4">
    <source>
        <dbReference type="ARBA" id="ARBA00022729"/>
    </source>
</evidence>
<proteinExistence type="predicted"/>
<keyword evidence="6 10" id="KW-0106">Calcium</keyword>
<dbReference type="GO" id="GO:0005509">
    <property type="term" value="F:calcium ion binding"/>
    <property type="evidence" value="ECO:0007669"/>
    <property type="project" value="UniProtKB-UniRule"/>
</dbReference>
<feature type="domain" description="Cadherin" evidence="11">
    <location>
        <begin position="55"/>
        <end position="145"/>
    </location>
</feature>
<dbReference type="SMART" id="SM00112">
    <property type="entry name" value="CA"/>
    <property type="match status" value="4"/>
</dbReference>
<keyword evidence="8" id="KW-0472">Membrane</keyword>
<dbReference type="FunFam" id="2.60.40.60:FF:000100">
    <property type="entry name" value="protocadherin Fat 2"/>
    <property type="match status" value="1"/>
</dbReference>
<dbReference type="EMBL" id="CAXKWB010011501">
    <property type="protein sequence ID" value="CAL4101624.1"/>
    <property type="molecule type" value="Genomic_DNA"/>
</dbReference>
<feature type="domain" description="Cadherin" evidence="11">
    <location>
        <begin position="251"/>
        <end position="356"/>
    </location>
</feature>